<evidence type="ECO:0000256" key="8">
    <source>
        <dbReference type="RuleBase" id="RU000382"/>
    </source>
</evidence>
<keyword evidence="9" id="KW-0210">Decarboxylase</keyword>
<dbReference type="Pfam" id="PF00282">
    <property type="entry name" value="Pyridoxal_deC"/>
    <property type="match status" value="1"/>
</dbReference>
<name>A0A941ER30_9ACTN</name>
<comment type="cofactor">
    <cofactor evidence="1 7 8">
        <name>pyridoxal 5'-phosphate</name>
        <dbReference type="ChEBI" id="CHEBI:597326"/>
    </cofactor>
</comment>
<dbReference type="Proteomes" id="UP000675781">
    <property type="component" value="Unassembled WGS sequence"/>
</dbReference>
<feature type="modified residue" description="N6-(pyridoxal phosphate)lysine" evidence="7">
    <location>
        <position position="271"/>
    </location>
</feature>
<dbReference type="InterPro" id="IPR015421">
    <property type="entry name" value="PyrdxlP-dep_Trfase_major"/>
</dbReference>
<reference evidence="10" key="1">
    <citation type="submission" date="2021-04" db="EMBL/GenBank/DDBJ databases">
        <title>Genome based classification of Actinospica acidithermotolerans sp. nov., an actinobacterium isolated from an Indonesian hot spring.</title>
        <authorList>
            <person name="Kusuma A.B."/>
            <person name="Putra K.E."/>
            <person name="Nafisah S."/>
            <person name="Loh J."/>
            <person name="Nouioui I."/>
            <person name="Goodfellow M."/>
        </authorList>
    </citation>
    <scope>NUCLEOTIDE SEQUENCE</scope>
    <source>
        <strain evidence="10">CSCA 57</strain>
    </source>
</reference>
<evidence type="ECO:0000256" key="9">
    <source>
        <dbReference type="RuleBase" id="RU361171"/>
    </source>
</evidence>
<evidence type="ECO:0000256" key="3">
    <source>
        <dbReference type="ARBA" id="ARBA00012421"/>
    </source>
</evidence>
<dbReference type="NCBIfam" id="TIGR01788">
    <property type="entry name" value="Glu-decarb-GAD"/>
    <property type="match status" value="1"/>
</dbReference>
<dbReference type="EMBL" id="JAGSOG010000114">
    <property type="protein sequence ID" value="MBR7835885.1"/>
    <property type="molecule type" value="Genomic_DNA"/>
</dbReference>
<dbReference type="EC" id="4.1.1.15" evidence="3 9"/>
<evidence type="ECO:0000256" key="6">
    <source>
        <dbReference type="ARBA" id="ARBA00048868"/>
    </source>
</evidence>
<evidence type="ECO:0000313" key="10">
    <source>
        <dbReference type="EMBL" id="MBR7835885.1"/>
    </source>
</evidence>
<protein>
    <recommendedName>
        <fullName evidence="3 9">Glutamate decarboxylase</fullName>
        <ecNumber evidence="3 9">4.1.1.15</ecNumber>
    </recommendedName>
</protein>
<dbReference type="InterPro" id="IPR002129">
    <property type="entry name" value="PyrdxlP-dep_de-COase"/>
</dbReference>
<dbReference type="GO" id="GO:0004351">
    <property type="term" value="F:glutamate decarboxylase activity"/>
    <property type="evidence" value="ECO:0007669"/>
    <property type="project" value="UniProtKB-EC"/>
</dbReference>
<comment type="caution">
    <text evidence="10">The sequence shown here is derived from an EMBL/GenBank/DDBJ whole genome shotgun (WGS) entry which is preliminary data.</text>
</comment>
<accession>A0A941ER30</accession>
<sequence length="458" mass="48783">MTVHTRHAQVDRALAPSPLYAGCLETEIPRAHLGERGIGAELAASIVADELLLDGNARLNLATFCATVGEPVIDALAAGTARVNITNQDEYPASVEIERRLCAIVANLWHAPADYAAVATTGSSEAIQLAVLAARQRYRERGGTGTPNLVYSAAAHPCWDKACRYFDVEPRRLPIPTTPGAPALDPAVVRAAIDEDTIAVAATLGYPSTGILDDVHGLAQMLDRLHRDTGLDVGLHVDAASGGFTVPFSHPELVWDFGLERVVSINASGHKYAGAPLGLGFVAWRHDELLPDHLCFDVNLLGGQPVKSFSLTFSRPAAPIIAAYTTMLRLGREGYTSLVAHEHEVAALVAEAVVRHGFTLWGDGRQLPLVAFSLPVASRRSWGLEHLSAKLREKGWQLPVYALPPGAEDVLVARVTCRAGLSADLAHRLIADLDAAVAALDAHEGGHPDAPIEGFHQA</sequence>
<dbReference type="Gene3D" id="3.40.640.10">
    <property type="entry name" value="Type I PLP-dependent aspartate aminotransferase-like (Major domain)"/>
    <property type="match status" value="1"/>
</dbReference>
<evidence type="ECO:0000256" key="2">
    <source>
        <dbReference type="ARBA" id="ARBA00009533"/>
    </source>
</evidence>
<keyword evidence="4 7" id="KW-0663">Pyridoxal phosphate</keyword>
<dbReference type="AlphaFoldDB" id="A0A941ER30"/>
<dbReference type="GO" id="GO:0005829">
    <property type="term" value="C:cytosol"/>
    <property type="evidence" value="ECO:0007669"/>
    <property type="project" value="TreeGrafter"/>
</dbReference>
<dbReference type="InterPro" id="IPR010107">
    <property type="entry name" value="Glutamate_decarboxylase"/>
</dbReference>
<evidence type="ECO:0000313" key="11">
    <source>
        <dbReference type="Proteomes" id="UP000675781"/>
    </source>
</evidence>
<dbReference type="Gene3D" id="4.10.280.50">
    <property type="match status" value="1"/>
</dbReference>
<comment type="catalytic activity">
    <reaction evidence="6 9">
        <text>L-glutamate + H(+) = 4-aminobutanoate + CO2</text>
        <dbReference type="Rhea" id="RHEA:17785"/>
        <dbReference type="ChEBI" id="CHEBI:15378"/>
        <dbReference type="ChEBI" id="CHEBI:16526"/>
        <dbReference type="ChEBI" id="CHEBI:29985"/>
        <dbReference type="ChEBI" id="CHEBI:59888"/>
        <dbReference type="EC" id="4.1.1.15"/>
    </reaction>
</comment>
<dbReference type="PANTHER" id="PTHR43321">
    <property type="entry name" value="GLUTAMATE DECARBOXYLASE"/>
    <property type="match status" value="1"/>
</dbReference>
<dbReference type="PANTHER" id="PTHR43321:SF3">
    <property type="entry name" value="GLUTAMATE DECARBOXYLASE"/>
    <property type="match status" value="1"/>
</dbReference>
<dbReference type="RefSeq" id="WP_212530375.1">
    <property type="nucleotide sequence ID" value="NZ_JAGSOG010000114.1"/>
</dbReference>
<keyword evidence="5 8" id="KW-0456">Lyase</keyword>
<evidence type="ECO:0000256" key="4">
    <source>
        <dbReference type="ARBA" id="ARBA00022898"/>
    </source>
</evidence>
<evidence type="ECO:0000256" key="7">
    <source>
        <dbReference type="PIRSR" id="PIRSR602129-50"/>
    </source>
</evidence>
<keyword evidence="11" id="KW-1185">Reference proteome</keyword>
<evidence type="ECO:0000256" key="5">
    <source>
        <dbReference type="ARBA" id="ARBA00023239"/>
    </source>
</evidence>
<dbReference type="Gene3D" id="3.90.1150.160">
    <property type="match status" value="1"/>
</dbReference>
<dbReference type="InterPro" id="IPR015424">
    <property type="entry name" value="PyrdxlP-dep_Trfase"/>
</dbReference>
<dbReference type="GO" id="GO:0030170">
    <property type="term" value="F:pyridoxal phosphate binding"/>
    <property type="evidence" value="ECO:0007669"/>
    <property type="project" value="InterPro"/>
</dbReference>
<dbReference type="GO" id="GO:0004058">
    <property type="term" value="F:aromatic-L-amino-acid decarboxylase activity"/>
    <property type="evidence" value="ECO:0007669"/>
    <property type="project" value="UniProtKB-ARBA"/>
</dbReference>
<comment type="similarity">
    <text evidence="2 8">Belongs to the group II decarboxylase family.</text>
</comment>
<dbReference type="GO" id="GO:0006538">
    <property type="term" value="P:L-glutamate catabolic process"/>
    <property type="evidence" value="ECO:0007669"/>
    <property type="project" value="TreeGrafter"/>
</dbReference>
<organism evidence="10 11">
    <name type="scientific">Actinospica durhamensis</name>
    <dbReference type="NCBI Taxonomy" id="1508375"/>
    <lineage>
        <taxon>Bacteria</taxon>
        <taxon>Bacillati</taxon>
        <taxon>Actinomycetota</taxon>
        <taxon>Actinomycetes</taxon>
        <taxon>Catenulisporales</taxon>
        <taxon>Actinospicaceae</taxon>
        <taxon>Actinospica</taxon>
    </lineage>
</organism>
<gene>
    <name evidence="10" type="ORF">KDL01_21605</name>
</gene>
<evidence type="ECO:0000256" key="1">
    <source>
        <dbReference type="ARBA" id="ARBA00001933"/>
    </source>
</evidence>
<dbReference type="SUPFAM" id="SSF53383">
    <property type="entry name" value="PLP-dependent transferases"/>
    <property type="match status" value="1"/>
</dbReference>
<proteinExistence type="inferred from homology"/>